<proteinExistence type="predicted"/>
<comment type="caution">
    <text evidence="1">The sequence shown here is derived from an EMBL/GenBank/DDBJ whole genome shotgun (WGS) entry which is preliminary data.</text>
</comment>
<evidence type="ECO:0000313" key="2">
    <source>
        <dbReference type="Proteomes" id="UP001595530"/>
    </source>
</evidence>
<dbReference type="EMBL" id="JBHRTP010000002">
    <property type="protein sequence ID" value="MFC3106460.1"/>
    <property type="molecule type" value="Genomic_DNA"/>
</dbReference>
<name>A0ABV7EV65_9BURK</name>
<accession>A0ABV7EV65</accession>
<gene>
    <name evidence="1" type="ORF">ACFOFO_00545</name>
</gene>
<protein>
    <submittedName>
        <fullName evidence="1">Uncharacterized protein</fullName>
    </submittedName>
</protein>
<reference evidence="2" key="1">
    <citation type="journal article" date="2019" name="Int. J. Syst. Evol. Microbiol.">
        <title>The Global Catalogue of Microorganisms (GCM) 10K type strain sequencing project: providing services to taxonomists for standard genome sequencing and annotation.</title>
        <authorList>
            <consortium name="The Broad Institute Genomics Platform"/>
            <consortium name="The Broad Institute Genome Sequencing Center for Infectious Disease"/>
            <person name="Wu L."/>
            <person name="Ma J."/>
        </authorList>
    </citation>
    <scope>NUCLEOTIDE SEQUENCE [LARGE SCALE GENOMIC DNA]</scope>
    <source>
        <strain evidence="2">KCTC 42986</strain>
    </source>
</reference>
<sequence>MLDILLAAEASRPDYSLLSEFASRLKIPIALHTVSIIPRQARAMRIRQVKTLEARIFAMAMTDNLMFASARINDLQLRPTAFDARSMRTHWLWPLIPPASLDLLAERIKNWPVDYVKTCWPELDNIEKAPMLHRRKMLIVLCSNRDNPPTLHHRLANIRSN</sequence>
<dbReference type="Proteomes" id="UP001595530">
    <property type="component" value="Unassembled WGS sequence"/>
</dbReference>
<evidence type="ECO:0000313" key="1">
    <source>
        <dbReference type="EMBL" id="MFC3106460.1"/>
    </source>
</evidence>
<keyword evidence="2" id="KW-1185">Reference proteome</keyword>
<organism evidence="1 2">
    <name type="scientific">Undibacterium arcticum</name>
    <dbReference type="NCBI Taxonomy" id="1762892"/>
    <lineage>
        <taxon>Bacteria</taxon>
        <taxon>Pseudomonadati</taxon>
        <taxon>Pseudomonadota</taxon>
        <taxon>Betaproteobacteria</taxon>
        <taxon>Burkholderiales</taxon>
        <taxon>Oxalobacteraceae</taxon>
        <taxon>Undibacterium</taxon>
    </lineage>
</organism>